<reference evidence="4 5" key="1">
    <citation type="submission" date="2013-02" db="EMBL/GenBank/DDBJ databases">
        <title>Whole genome shotgun sequence of Gordonia malaquae NBRC 108250.</title>
        <authorList>
            <person name="Yoshida I."/>
            <person name="Hosoyama A."/>
            <person name="Tsuchikane K."/>
            <person name="Ando Y."/>
            <person name="Baba S."/>
            <person name="Ohji S."/>
            <person name="Hamada M."/>
            <person name="Tamura T."/>
            <person name="Yamazoe A."/>
            <person name="Yamazaki S."/>
            <person name="Fujita N."/>
        </authorList>
    </citation>
    <scope>NUCLEOTIDE SEQUENCE [LARGE SCALE GENOMIC DNA]</scope>
    <source>
        <strain evidence="4 5">NBRC 108250</strain>
    </source>
</reference>
<evidence type="ECO:0000313" key="5">
    <source>
        <dbReference type="Proteomes" id="UP000035009"/>
    </source>
</evidence>
<dbReference type="InterPro" id="IPR029051">
    <property type="entry name" value="DUF4352"/>
</dbReference>
<dbReference type="eggNOG" id="ENOG5033ATC">
    <property type="taxonomic scope" value="Bacteria"/>
</dbReference>
<dbReference type="Gene3D" id="2.60.40.1240">
    <property type="match status" value="1"/>
</dbReference>
<organism evidence="4 5">
    <name type="scientific">Gordonia malaquae NBRC 108250</name>
    <dbReference type="NCBI Taxonomy" id="1223542"/>
    <lineage>
        <taxon>Bacteria</taxon>
        <taxon>Bacillati</taxon>
        <taxon>Actinomycetota</taxon>
        <taxon>Actinomycetes</taxon>
        <taxon>Mycobacteriales</taxon>
        <taxon>Gordoniaceae</taxon>
        <taxon>Gordonia</taxon>
    </lineage>
</organism>
<accession>M3VDQ4</accession>
<dbReference type="AlphaFoldDB" id="M3VDQ4"/>
<keyword evidence="2" id="KW-0812">Transmembrane</keyword>
<dbReference type="STRING" id="410332.SAMN04488550_2770"/>
<feature type="domain" description="DUF4352" evidence="3">
    <location>
        <begin position="62"/>
        <end position="180"/>
    </location>
</feature>
<dbReference type="EMBL" id="BAOP01000004">
    <property type="protein sequence ID" value="GAC78649.1"/>
    <property type="molecule type" value="Genomic_DNA"/>
</dbReference>
<keyword evidence="2" id="KW-0472">Membrane</keyword>
<dbReference type="Pfam" id="PF11611">
    <property type="entry name" value="DUF4352"/>
    <property type="match status" value="1"/>
</dbReference>
<keyword evidence="5" id="KW-1185">Reference proteome</keyword>
<evidence type="ECO:0000256" key="1">
    <source>
        <dbReference type="ARBA" id="ARBA00022729"/>
    </source>
</evidence>
<evidence type="ECO:0000313" key="4">
    <source>
        <dbReference type="EMBL" id="GAC78649.1"/>
    </source>
</evidence>
<name>M3VDQ4_GORML</name>
<gene>
    <name evidence="4" type="ORF">GM1_004_00940</name>
</gene>
<protein>
    <recommendedName>
        <fullName evidence="3">DUF4352 domain-containing protein</fullName>
    </recommendedName>
</protein>
<proteinExistence type="predicted"/>
<evidence type="ECO:0000256" key="2">
    <source>
        <dbReference type="SAM" id="Phobius"/>
    </source>
</evidence>
<keyword evidence="1" id="KW-0732">Signal</keyword>
<dbReference type="OrthoDB" id="4461329at2"/>
<sequence length="188" mass="19985">MSTSNRASRPELLTKDIPVISFRSIAVAAVAVVALGATIASGEEDKPEKVDGANATQQAADFKIGETVKLGDWQVKVYGVQDPYVSDNQFMTPSPGNRHVVVDTEVTNKSDSSQTVSSMMCFELLDEKNKSYDIAITDAADKTLDGDVAAGASRRGSLAYEVPETSKKLQLKFSCDLFGSGSALIALS</sequence>
<keyword evidence="2" id="KW-1133">Transmembrane helix</keyword>
<feature type="transmembrane region" description="Helical" evidence="2">
    <location>
        <begin position="20"/>
        <end position="40"/>
    </location>
</feature>
<dbReference type="InterPro" id="IPR029050">
    <property type="entry name" value="Immunoprotect_excell_Ig-like"/>
</dbReference>
<comment type="caution">
    <text evidence="4">The sequence shown here is derived from an EMBL/GenBank/DDBJ whole genome shotgun (WGS) entry which is preliminary data.</text>
</comment>
<evidence type="ECO:0000259" key="3">
    <source>
        <dbReference type="Pfam" id="PF11611"/>
    </source>
</evidence>
<dbReference type="Proteomes" id="UP000035009">
    <property type="component" value="Unassembled WGS sequence"/>
</dbReference>